<dbReference type="GO" id="GO:0005743">
    <property type="term" value="C:mitochondrial inner membrane"/>
    <property type="evidence" value="ECO:0007669"/>
    <property type="project" value="UniProtKB-SubCell"/>
</dbReference>
<feature type="region of interest" description="Disordered" evidence="11">
    <location>
        <begin position="69"/>
        <end position="91"/>
    </location>
</feature>
<evidence type="ECO:0000256" key="5">
    <source>
        <dbReference type="ARBA" id="ARBA00022792"/>
    </source>
</evidence>
<evidence type="ECO:0000256" key="7">
    <source>
        <dbReference type="ARBA" id="ARBA00023128"/>
    </source>
</evidence>
<evidence type="ECO:0000256" key="10">
    <source>
        <dbReference type="RuleBase" id="RU000488"/>
    </source>
</evidence>
<dbReference type="GO" id="GO:0015218">
    <property type="term" value="F:pyrimidine nucleotide transmembrane transporter activity"/>
    <property type="evidence" value="ECO:0007669"/>
    <property type="project" value="InterPro"/>
</dbReference>
<keyword evidence="5" id="KW-0999">Mitochondrion inner membrane</keyword>
<dbReference type="EMBL" id="PKSL01000353">
    <property type="protein sequence ID" value="POV95271.1"/>
    <property type="molecule type" value="Genomic_DNA"/>
</dbReference>
<gene>
    <name evidence="12" type="ORF">PSTT_16345</name>
</gene>
<dbReference type="SUPFAM" id="SSF103506">
    <property type="entry name" value="Mitochondrial carrier"/>
    <property type="match status" value="1"/>
</dbReference>
<comment type="similarity">
    <text evidence="10">Belongs to the mitochondrial carrier (TC 2.A.29) family.</text>
</comment>
<dbReference type="GO" id="GO:1990519">
    <property type="term" value="P:pyrimidine nucleotide import into mitochondrion"/>
    <property type="evidence" value="ECO:0007669"/>
    <property type="project" value="TreeGrafter"/>
</dbReference>
<accession>A0A2S4UDH7</accession>
<evidence type="ECO:0000256" key="2">
    <source>
        <dbReference type="ARBA" id="ARBA00022448"/>
    </source>
</evidence>
<dbReference type="PROSITE" id="PS50920">
    <property type="entry name" value="SOLCAR"/>
    <property type="match status" value="3"/>
</dbReference>
<dbReference type="Gene3D" id="1.50.40.10">
    <property type="entry name" value="Mitochondrial carrier domain"/>
    <property type="match status" value="2"/>
</dbReference>
<dbReference type="VEuPathDB" id="FungiDB:PSHT_12696"/>
<feature type="repeat" description="Solcar" evidence="9">
    <location>
        <begin position="30"/>
        <end position="152"/>
    </location>
</feature>
<evidence type="ECO:0008006" key="14">
    <source>
        <dbReference type="Google" id="ProtNLM"/>
    </source>
</evidence>
<evidence type="ECO:0000256" key="3">
    <source>
        <dbReference type="ARBA" id="ARBA00022692"/>
    </source>
</evidence>
<keyword evidence="4" id="KW-0677">Repeat</keyword>
<dbReference type="Proteomes" id="UP000239156">
    <property type="component" value="Unassembled WGS sequence"/>
</dbReference>
<sequence>DERLSFFKQIGWTSINCGATVESSQNFNPPGWVHFVAGGWAWGNVRRIVTAPFDLVKTRLQSSTYHADSSQSTRFTSPSSVSSTKPPTTTIKATTGTSNRLFYHFIDTGRIIRDIHQLEGFRALFRGLGPTLVGAIPARAINFYVYGMGKEFYCKLITPTSNNSSTLVHICSAITAGIATSQQLIPSGWSKPDSNSIYLLPSKHSSRSTVRTGTLAIDLSTRPSMNQPILPKPPTYSNLSNGLLNPLGNSLQCISKIYRQEGIRGFYRGLSASYLGVTEGTIQWTLYEKFKRLGLHFIDDQDGRQEGTWSTKMFAAGGAKLIATGITYPHEVVRTRMRQKPPPLPAKPKYVGLVSTFRTILAEEGLRAFYGGLSPHLLRVVPNAAVMYTVYEAALSISRSSHRQHSQRIEELDHSQTKSGAKDIRKQE</sequence>
<keyword evidence="7" id="KW-0496">Mitochondrion</keyword>
<evidence type="ECO:0000256" key="4">
    <source>
        <dbReference type="ARBA" id="ARBA00022737"/>
    </source>
</evidence>
<keyword evidence="13" id="KW-1185">Reference proteome</keyword>
<name>A0A2S4UDH7_9BASI</name>
<feature type="repeat" description="Solcar" evidence="9">
    <location>
        <begin position="207"/>
        <end position="293"/>
    </location>
</feature>
<feature type="compositionally biased region" description="Basic and acidic residues" evidence="11">
    <location>
        <begin position="407"/>
        <end position="428"/>
    </location>
</feature>
<evidence type="ECO:0000256" key="9">
    <source>
        <dbReference type="PROSITE-ProRule" id="PRU00282"/>
    </source>
</evidence>
<evidence type="ECO:0000256" key="1">
    <source>
        <dbReference type="ARBA" id="ARBA00004448"/>
    </source>
</evidence>
<dbReference type="InterPro" id="IPR018108">
    <property type="entry name" value="MCP_transmembrane"/>
</dbReference>
<dbReference type="Pfam" id="PF00153">
    <property type="entry name" value="Mito_carr"/>
    <property type="match status" value="3"/>
</dbReference>
<feature type="repeat" description="Solcar" evidence="9">
    <location>
        <begin position="307"/>
        <end position="397"/>
    </location>
</feature>
<proteinExistence type="inferred from homology"/>
<dbReference type="InterPro" id="IPR049562">
    <property type="entry name" value="SLC25A33/36-like"/>
</dbReference>
<evidence type="ECO:0000313" key="13">
    <source>
        <dbReference type="Proteomes" id="UP000239156"/>
    </source>
</evidence>
<evidence type="ECO:0000256" key="11">
    <source>
        <dbReference type="SAM" id="MobiDB-lite"/>
    </source>
</evidence>
<evidence type="ECO:0000256" key="8">
    <source>
        <dbReference type="ARBA" id="ARBA00023136"/>
    </source>
</evidence>
<dbReference type="InterPro" id="IPR023395">
    <property type="entry name" value="MCP_dom_sf"/>
</dbReference>
<dbReference type="AlphaFoldDB" id="A0A2S4UDH7"/>
<keyword evidence="8 9" id="KW-0472">Membrane</keyword>
<dbReference type="PANTHER" id="PTHR45829:SF4">
    <property type="entry name" value="MITOCHONDRIAL CARRIER PROTEIN RIM2"/>
    <property type="match status" value="1"/>
</dbReference>
<dbReference type="VEuPathDB" id="FungiDB:PSTT_16345"/>
<comment type="subcellular location">
    <subcellularLocation>
        <location evidence="1">Mitochondrion inner membrane</location>
        <topology evidence="1">Multi-pass membrane protein</topology>
    </subcellularLocation>
</comment>
<keyword evidence="2 10" id="KW-0813">Transport</keyword>
<reference evidence="12" key="1">
    <citation type="submission" date="2017-12" db="EMBL/GenBank/DDBJ databases">
        <title>Gene loss provides genomic basis for host adaptation in cereal stripe rust fungi.</title>
        <authorList>
            <person name="Xia C."/>
        </authorList>
    </citation>
    <scope>NUCLEOTIDE SEQUENCE [LARGE SCALE GENOMIC DNA]</scope>
    <source>
        <strain evidence="12">93-210</strain>
    </source>
</reference>
<protein>
    <recommendedName>
        <fullName evidence="14">Mitochondrial carrier protein</fullName>
    </recommendedName>
</protein>
<feature type="region of interest" description="Disordered" evidence="11">
    <location>
        <begin position="405"/>
        <end position="428"/>
    </location>
</feature>
<comment type="caution">
    <text evidence="12">The sequence shown here is derived from an EMBL/GenBank/DDBJ whole genome shotgun (WGS) entry which is preliminary data.</text>
</comment>
<evidence type="ECO:0000313" key="12">
    <source>
        <dbReference type="EMBL" id="POV95271.1"/>
    </source>
</evidence>
<feature type="non-terminal residue" evidence="12">
    <location>
        <position position="1"/>
    </location>
</feature>
<dbReference type="PANTHER" id="PTHR45829">
    <property type="entry name" value="MITOCHONDRIAL CARRIER PROTEIN RIM2"/>
    <property type="match status" value="1"/>
</dbReference>
<keyword evidence="6" id="KW-1133">Transmembrane helix</keyword>
<evidence type="ECO:0000256" key="6">
    <source>
        <dbReference type="ARBA" id="ARBA00022989"/>
    </source>
</evidence>
<keyword evidence="3 9" id="KW-0812">Transmembrane</keyword>
<organism evidence="12 13">
    <name type="scientific">Puccinia striiformis</name>
    <dbReference type="NCBI Taxonomy" id="27350"/>
    <lineage>
        <taxon>Eukaryota</taxon>
        <taxon>Fungi</taxon>
        <taxon>Dikarya</taxon>
        <taxon>Basidiomycota</taxon>
        <taxon>Pucciniomycotina</taxon>
        <taxon>Pucciniomycetes</taxon>
        <taxon>Pucciniales</taxon>
        <taxon>Pucciniaceae</taxon>
        <taxon>Puccinia</taxon>
    </lineage>
</organism>